<evidence type="ECO:0000313" key="4">
    <source>
        <dbReference type="Proteomes" id="UP000199702"/>
    </source>
</evidence>
<keyword evidence="4" id="KW-1185">Reference proteome</keyword>
<dbReference type="Proteomes" id="UP000199702">
    <property type="component" value="Unassembled WGS sequence"/>
</dbReference>
<dbReference type="RefSeq" id="WP_091307106.1">
    <property type="nucleotide sequence ID" value="NZ_CBCSJU010000001.1"/>
</dbReference>
<dbReference type="Gene3D" id="3.30.70.100">
    <property type="match status" value="1"/>
</dbReference>
<evidence type="ECO:0000313" key="3">
    <source>
        <dbReference type="EMBL" id="SEI41330.1"/>
    </source>
</evidence>
<proteinExistence type="predicted"/>
<gene>
    <name evidence="3" type="ORF">SAMN05660918_0426</name>
</gene>
<sequence>MKTIVHIQNLKCDGCVNTITKKLNALDDVSEVSVEVGDNSVTFEYSEEHTLDLVKKTLADIGYPEDGEANSLTAKAKSYVSCAFGKITS</sequence>
<evidence type="ECO:0000256" key="1">
    <source>
        <dbReference type="ARBA" id="ARBA00022723"/>
    </source>
</evidence>
<dbReference type="InterPro" id="IPR036163">
    <property type="entry name" value="HMA_dom_sf"/>
</dbReference>
<dbReference type="CDD" id="cd00371">
    <property type="entry name" value="HMA"/>
    <property type="match status" value="1"/>
</dbReference>
<dbReference type="Pfam" id="PF00403">
    <property type="entry name" value="HMA"/>
    <property type="match status" value="1"/>
</dbReference>
<dbReference type="SUPFAM" id="SSF55008">
    <property type="entry name" value="HMA, heavy metal-associated domain"/>
    <property type="match status" value="1"/>
</dbReference>
<reference evidence="4" key="1">
    <citation type="submission" date="2016-10" db="EMBL/GenBank/DDBJ databases">
        <authorList>
            <person name="Varghese N."/>
            <person name="Submissions S."/>
        </authorList>
    </citation>
    <scope>NUCLEOTIDE SEQUENCE [LARGE SCALE GENOMIC DNA]</scope>
    <source>
        <strain evidence="4">DSM 17934</strain>
    </source>
</reference>
<accession>A0A1H6QPF9</accession>
<dbReference type="PROSITE" id="PS50846">
    <property type="entry name" value="HMA_2"/>
    <property type="match status" value="1"/>
</dbReference>
<name>A0A1H6QPF9_9FLAO</name>
<dbReference type="PROSITE" id="PS01047">
    <property type="entry name" value="HMA_1"/>
    <property type="match status" value="1"/>
</dbReference>
<dbReference type="STRING" id="402734.SAMN05660918_0426"/>
<organism evidence="3 4">
    <name type="scientific">Flavobacterium terrigena</name>
    <dbReference type="NCBI Taxonomy" id="402734"/>
    <lineage>
        <taxon>Bacteria</taxon>
        <taxon>Pseudomonadati</taxon>
        <taxon>Bacteroidota</taxon>
        <taxon>Flavobacteriia</taxon>
        <taxon>Flavobacteriales</taxon>
        <taxon>Flavobacteriaceae</taxon>
        <taxon>Flavobacterium</taxon>
    </lineage>
</organism>
<dbReference type="AlphaFoldDB" id="A0A1H6QPF9"/>
<dbReference type="InterPro" id="IPR017969">
    <property type="entry name" value="Heavy-metal-associated_CS"/>
</dbReference>
<dbReference type="OrthoDB" id="677920at2"/>
<feature type="domain" description="HMA" evidence="2">
    <location>
        <begin position="1"/>
        <end position="66"/>
    </location>
</feature>
<evidence type="ECO:0000259" key="2">
    <source>
        <dbReference type="PROSITE" id="PS50846"/>
    </source>
</evidence>
<dbReference type="GO" id="GO:0046872">
    <property type="term" value="F:metal ion binding"/>
    <property type="evidence" value="ECO:0007669"/>
    <property type="project" value="UniProtKB-KW"/>
</dbReference>
<dbReference type="InterPro" id="IPR006121">
    <property type="entry name" value="HMA_dom"/>
</dbReference>
<dbReference type="EMBL" id="FNYA01000001">
    <property type="protein sequence ID" value="SEI41330.1"/>
    <property type="molecule type" value="Genomic_DNA"/>
</dbReference>
<keyword evidence="1" id="KW-0479">Metal-binding</keyword>
<protein>
    <submittedName>
        <fullName evidence="3">Copper chaperone CopZ</fullName>
    </submittedName>
</protein>